<sequence length="243" mass="26908">MISIKEMGKQNVIVPEELAVKSMMAIAADPAHRSALLPPRSAGLVVGCTSYKRFVTQHDVGGGARINAWVDSMRASSPTHAKAAAALSASLEASHDEKYHKWVVSFLASLIPQDRLPRQRDADSVKLCAETAPFGVEQLRRHRRSIQGEADRDVPRLRRDSIWSSLAEMVRSVLKDYPNLRLTLGRKVLRDRGQGAGILVSKFAKETHASYSIREPAEVGIGFMVKEFLSRLVGWKRLPSSKN</sequence>
<protein>
    <submittedName>
        <fullName evidence="1">Uncharacterized protein</fullName>
    </submittedName>
</protein>
<dbReference type="PANTHER" id="PTHR43768">
    <property type="entry name" value="TREHALOSE 6-PHOSPHATE PHOSPHATASE"/>
    <property type="match status" value="1"/>
</dbReference>
<dbReference type="EMBL" id="AMZH03022915">
    <property type="protein sequence ID" value="RRT36914.1"/>
    <property type="molecule type" value="Genomic_DNA"/>
</dbReference>
<dbReference type="Proteomes" id="UP000287651">
    <property type="component" value="Unassembled WGS sequence"/>
</dbReference>
<comment type="caution">
    <text evidence="1">The sequence shown here is derived from an EMBL/GenBank/DDBJ whole genome shotgun (WGS) entry which is preliminary data.</text>
</comment>
<gene>
    <name evidence="1" type="ORF">B296_00034184</name>
</gene>
<proteinExistence type="predicted"/>
<accession>A0A426XBT9</accession>
<reference evidence="1 2" key="1">
    <citation type="journal article" date="2014" name="Agronomy (Basel)">
        <title>A Draft Genome Sequence for Ensete ventricosum, the Drought-Tolerant Tree Against Hunger.</title>
        <authorList>
            <person name="Harrison J."/>
            <person name="Moore K.A."/>
            <person name="Paszkiewicz K."/>
            <person name="Jones T."/>
            <person name="Grant M."/>
            <person name="Ambacheew D."/>
            <person name="Muzemil S."/>
            <person name="Studholme D.J."/>
        </authorList>
    </citation>
    <scope>NUCLEOTIDE SEQUENCE [LARGE SCALE GENOMIC DNA]</scope>
</reference>
<dbReference type="GO" id="GO:0004805">
    <property type="term" value="F:trehalose-phosphatase activity"/>
    <property type="evidence" value="ECO:0007669"/>
    <property type="project" value="InterPro"/>
</dbReference>
<evidence type="ECO:0000313" key="1">
    <source>
        <dbReference type="EMBL" id="RRT36914.1"/>
    </source>
</evidence>
<dbReference type="GO" id="GO:0005992">
    <property type="term" value="P:trehalose biosynthetic process"/>
    <property type="evidence" value="ECO:0007669"/>
    <property type="project" value="InterPro"/>
</dbReference>
<dbReference type="InterPro" id="IPR044651">
    <property type="entry name" value="OTSB-like"/>
</dbReference>
<name>A0A426XBT9_ENSVE</name>
<dbReference type="PANTHER" id="PTHR43768:SF3">
    <property type="entry name" value="TREHALOSE 6-PHOSPHATE PHOSPHATASE"/>
    <property type="match status" value="1"/>
</dbReference>
<dbReference type="AlphaFoldDB" id="A0A426XBT9"/>
<evidence type="ECO:0000313" key="2">
    <source>
        <dbReference type="Proteomes" id="UP000287651"/>
    </source>
</evidence>
<organism evidence="1 2">
    <name type="scientific">Ensete ventricosum</name>
    <name type="common">Abyssinian banana</name>
    <name type="synonym">Musa ensete</name>
    <dbReference type="NCBI Taxonomy" id="4639"/>
    <lineage>
        <taxon>Eukaryota</taxon>
        <taxon>Viridiplantae</taxon>
        <taxon>Streptophyta</taxon>
        <taxon>Embryophyta</taxon>
        <taxon>Tracheophyta</taxon>
        <taxon>Spermatophyta</taxon>
        <taxon>Magnoliopsida</taxon>
        <taxon>Liliopsida</taxon>
        <taxon>Zingiberales</taxon>
        <taxon>Musaceae</taxon>
        <taxon>Ensete</taxon>
    </lineage>
</organism>